<evidence type="ECO:0000256" key="1">
    <source>
        <dbReference type="ARBA" id="ARBA00022917"/>
    </source>
</evidence>
<name>A0A9X6NMD2_HYPEX</name>
<dbReference type="InterPro" id="IPR011488">
    <property type="entry name" value="TIF_2_asu"/>
</dbReference>
<protein>
    <submittedName>
        <fullName evidence="2">Eukaryotic translation initiation factor 2 subunit 1</fullName>
    </submittedName>
</protein>
<comment type="caution">
    <text evidence="2">The sequence shown here is derived from an EMBL/GenBank/DDBJ whole genome shotgun (WGS) entry which is preliminary data.</text>
</comment>
<accession>A0A9X6NMD2</accession>
<evidence type="ECO:0000313" key="2">
    <source>
        <dbReference type="EMBL" id="OWA55538.1"/>
    </source>
</evidence>
<dbReference type="PANTHER" id="PTHR10602">
    <property type="entry name" value="EUKARYOTIC TRANSLATION INITIATION FACTOR 2 SUBUNIT 1"/>
    <property type="match status" value="1"/>
</dbReference>
<keyword evidence="1" id="KW-0648">Protein biosynthesis</keyword>
<dbReference type="OrthoDB" id="1685042at2759"/>
<dbReference type="PANTHER" id="PTHR10602:SF0">
    <property type="entry name" value="EUKARYOTIC TRANSLATION INITIATION FACTOR 2 SUBUNIT 1"/>
    <property type="match status" value="1"/>
</dbReference>
<gene>
    <name evidence="2" type="ORF">BV898_19922</name>
</gene>
<dbReference type="GO" id="GO:0003723">
    <property type="term" value="F:RNA binding"/>
    <property type="evidence" value="ECO:0007669"/>
    <property type="project" value="InterPro"/>
</dbReference>
<dbReference type="GO" id="GO:0003743">
    <property type="term" value="F:translation initiation factor activity"/>
    <property type="evidence" value="ECO:0007669"/>
    <property type="project" value="UniProtKB-KW"/>
</dbReference>
<dbReference type="EMBL" id="MTYJ01000933">
    <property type="protein sequence ID" value="OWA55538.1"/>
    <property type="molecule type" value="Genomic_DNA"/>
</dbReference>
<reference evidence="3" key="1">
    <citation type="submission" date="2017-01" db="EMBL/GenBank/DDBJ databases">
        <title>Comparative genomics of anhydrobiosis in the tardigrade Hypsibius dujardini.</title>
        <authorList>
            <person name="Yoshida Y."/>
            <person name="Koutsovoulos G."/>
            <person name="Laetsch D."/>
            <person name="Stevens L."/>
            <person name="Kumar S."/>
            <person name="Horikawa D."/>
            <person name="Ishino K."/>
            <person name="Komine S."/>
            <person name="Tomita M."/>
            <person name="Blaxter M."/>
            <person name="Arakawa K."/>
        </authorList>
    </citation>
    <scope>NUCLEOTIDE SEQUENCE [LARGE SCALE GENOMIC DNA]</scope>
    <source>
        <strain evidence="3">Z151</strain>
    </source>
</reference>
<dbReference type="GO" id="GO:0043022">
    <property type="term" value="F:ribosome binding"/>
    <property type="evidence" value="ECO:0007669"/>
    <property type="project" value="TreeGrafter"/>
</dbReference>
<dbReference type="Gene3D" id="3.30.70.1130">
    <property type="entry name" value="EIF_2_alpha"/>
    <property type="match status" value="1"/>
</dbReference>
<dbReference type="InterPro" id="IPR024055">
    <property type="entry name" value="TIF2_asu_C"/>
</dbReference>
<dbReference type="SUPFAM" id="SSF110993">
    <property type="entry name" value="eIF-2-alpha, C-terminal domain"/>
    <property type="match status" value="1"/>
</dbReference>
<dbReference type="Pfam" id="PF07541">
    <property type="entry name" value="EIF_2_alpha"/>
    <property type="match status" value="1"/>
</dbReference>
<proteinExistence type="predicted"/>
<organism evidence="2 3">
    <name type="scientific">Hypsibius exemplaris</name>
    <name type="common">Freshwater tardigrade</name>
    <dbReference type="NCBI Taxonomy" id="2072580"/>
    <lineage>
        <taxon>Eukaryota</taxon>
        <taxon>Metazoa</taxon>
        <taxon>Ecdysozoa</taxon>
        <taxon>Tardigrada</taxon>
        <taxon>Eutardigrada</taxon>
        <taxon>Parachela</taxon>
        <taxon>Hypsibioidea</taxon>
        <taxon>Hypsibiidae</taxon>
        <taxon>Hypsibius</taxon>
    </lineage>
</organism>
<dbReference type="GO" id="GO:0005850">
    <property type="term" value="C:eukaryotic translation initiation factor 2 complex"/>
    <property type="evidence" value="ECO:0007669"/>
    <property type="project" value="TreeGrafter"/>
</dbReference>
<keyword evidence="3" id="KW-1185">Reference proteome</keyword>
<keyword evidence="2" id="KW-0396">Initiation factor</keyword>
<dbReference type="AlphaFoldDB" id="A0A9X6NMD2"/>
<sequence>NPSVLDGCDLDNDTKTALLAEIRQKLTVRGTKVRAYMEVACFGYDGIDAVKEALRAGLTLSTDDCPIKINLIVPPTYVLTTTAARQADGAKLLNNAMKLIEVAIQKKDMGKFRIQLAPTAVTETDENAFTQRLGQLDRENQEVSGDDDSNSN</sequence>
<dbReference type="GO" id="GO:0033290">
    <property type="term" value="C:eukaryotic 48S preinitiation complex"/>
    <property type="evidence" value="ECO:0007669"/>
    <property type="project" value="TreeGrafter"/>
</dbReference>
<evidence type="ECO:0000313" key="3">
    <source>
        <dbReference type="Proteomes" id="UP000192578"/>
    </source>
</evidence>
<dbReference type="Proteomes" id="UP000192578">
    <property type="component" value="Unassembled WGS sequence"/>
</dbReference>
<feature type="non-terminal residue" evidence="2">
    <location>
        <position position="1"/>
    </location>
</feature>